<dbReference type="SUPFAM" id="SSF81606">
    <property type="entry name" value="PP2C-like"/>
    <property type="match status" value="1"/>
</dbReference>
<evidence type="ECO:0000313" key="2">
    <source>
        <dbReference type="EMBL" id="PSK95326.1"/>
    </source>
</evidence>
<reference evidence="2 3" key="1">
    <citation type="submission" date="2018-03" db="EMBL/GenBank/DDBJ databases">
        <title>Genomic Encyclopedia of Type Strains, Phase III (KMG-III): the genomes of soil and plant-associated and newly described type strains.</title>
        <authorList>
            <person name="Whitman W."/>
        </authorList>
    </citation>
    <scope>NUCLEOTIDE SEQUENCE [LARGE SCALE GENOMIC DNA]</scope>
    <source>
        <strain evidence="2 3">CGMCC 1.12700</strain>
    </source>
</reference>
<keyword evidence="3" id="KW-1185">Reference proteome</keyword>
<organism evidence="2 3">
    <name type="scientific">Taibaiella chishuiensis</name>
    <dbReference type="NCBI Taxonomy" id="1434707"/>
    <lineage>
        <taxon>Bacteria</taxon>
        <taxon>Pseudomonadati</taxon>
        <taxon>Bacteroidota</taxon>
        <taxon>Chitinophagia</taxon>
        <taxon>Chitinophagales</taxon>
        <taxon>Chitinophagaceae</taxon>
        <taxon>Taibaiella</taxon>
    </lineage>
</organism>
<dbReference type="InterPro" id="IPR001932">
    <property type="entry name" value="PPM-type_phosphatase-like_dom"/>
</dbReference>
<dbReference type="InterPro" id="IPR036457">
    <property type="entry name" value="PPM-type-like_dom_sf"/>
</dbReference>
<protein>
    <submittedName>
        <fullName evidence="2">Protein phosphatase 2C-like protein</fullName>
    </submittedName>
</protein>
<proteinExistence type="predicted"/>
<accession>A0A2P8DDN5</accession>
<evidence type="ECO:0000259" key="1">
    <source>
        <dbReference type="Pfam" id="PF13672"/>
    </source>
</evidence>
<dbReference type="OrthoDB" id="654410at2"/>
<dbReference type="Pfam" id="PF13672">
    <property type="entry name" value="PP2C_2"/>
    <property type="match status" value="1"/>
</dbReference>
<dbReference type="EMBL" id="PYGD01000001">
    <property type="protein sequence ID" value="PSK95326.1"/>
    <property type="molecule type" value="Genomic_DNA"/>
</dbReference>
<evidence type="ECO:0000313" key="3">
    <source>
        <dbReference type="Proteomes" id="UP000240572"/>
    </source>
</evidence>
<gene>
    <name evidence="2" type="ORF">B0I18_1011494</name>
</gene>
<feature type="domain" description="PPM-type phosphatase" evidence="1">
    <location>
        <begin position="15"/>
        <end position="209"/>
    </location>
</feature>
<dbReference type="RefSeq" id="WP_106521987.1">
    <property type="nucleotide sequence ID" value="NZ_PYGD01000001.1"/>
</dbReference>
<name>A0A2P8DDN5_9BACT</name>
<comment type="caution">
    <text evidence="2">The sequence shown here is derived from an EMBL/GenBank/DDBJ whole genome shotgun (WGS) entry which is preliminary data.</text>
</comment>
<sequence>MKIYSALQIGAYHTDHCEDYLYTGHIGSSQTVLAVMDGCTMGTDSYFAATLVGKILHKLVTEKGYKQRYEPGTDTAPEACLRALLKALFRELNSIRNQLLLDRKELLTTLVIAVIDPVKKQGVCLAAGDGLVCINGVLHEFEQDNKPDYLGFHLDEDFDTWYDQQQQKIRLDDIRDLSIATDGIGTFTPVRQATAAQPVDPVTLLLADTTGAAKEDMLYLQLKKLEHTWGLAPTDDLAIIRVIL</sequence>
<dbReference type="Gene3D" id="3.60.40.10">
    <property type="entry name" value="PPM-type phosphatase domain"/>
    <property type="match status" value="1"/>
</dbReference>
<dbReference type="Proteomes" id="UP000240572">
    <property type="component" value="Unassembled WGS sequence"/>
</dbReference>
<dbReference type="AlphaFoldDB" id="A0A2P8DDN5"/>